<evidence type="ECO:0000256" key="4">
    <source>
        <dbReference type="ARBA" id="ARBA00022847"/>
    </source>
</evidence>
<dbReference type="PANTHER" id="PTHR42865">
    <property type="entry name" value="PROTON/GLUTAMATE-ASPARTATE SYMPORTER"/>
    <property type="match status" value="1"/>
</dbReference>
<dbReference type="InterPro" id="IPR001991">
    <property type="entry name" value="Na-dicarboxylate_symporter"/>
</dbReference>
<comment type="caution">
    <text evidence="8">The sequence shown here is derived from an EMBL/GenBank/DDBJ whole genome shotgun (WGS) entry which is preliminary data.</text>
</comment>
<evidence type="ECO:0000313" key="9">
    <source>
        <dbReference type="Proteomes" id="UP001363010"/>
    </source>
</evidence>
<protein>
    <submittedName>
        <fullName evidence="8">C4-dicarboxylate transporter DctA</fullName>
    </submittedName>
</protein>
<evidence type="ECO:0000313" key="8">
    <source>
        <dbReference type="EMBL" id="MEJ8822719.1"/>
    </source>
</evidence>
<dbReference type="NCBIfam" id="NF002461">
    <property type="entry name" value="PRK01663.1"/>
    <property type="match status" value="1"/>
</dbReference>
<name>A0ABU8VY11_9BURK</name>
<feature type="transmembrane region" description="Helical" evidence="7">
    <location>
        <begin position="219"/>
        <end position="241"/>
    </location>
</feature>
<evidence type="ECO:0000256" key="5">
    <source>
        <dbReference type="ARBA" id="ARBA00022989"/>
    </source>
</evidence>
<gene>
    <name evidence="8" type="primary">dctA</name>
    <name evidence="8" type="ORF">WKW80_11850</name>
</gene>
<evidence type="ECO:0000256" key="3">
    <source>
        <dbReference type="ARBA" id="ARBA00022692"/>
    </source>
</evidence>
<feature type="transmembrane region" description="Helical" evidence="7">
    <location>
        <begin position="48"/>
        <end position="66"/>
    </location>
</feature>
<feature type="transmembrane region" description="Helical" evidence="7">
    <location>
        <begin position="351"/>
        <end position="374"/>
    </location>
</feature>
<feature type="transmembrane region" description="Helical" evidence="7">
    <location>
        <begin position="151"/>
        <end position="170"/>
    </location>
</feature>
<evidence type="ECO:0000256" key="7">
    <source>
        <dbReference type="SAM" id="Phobius"/>
    </source>
</evidence>
<dbReference type="RefSeq" id="WP_340363754.1">
    <property type="nucleotide sequence ID" value="NZ_JBBKZV010000005.1"/>
</dbReference>
<comment type="subcellular location">
    <subcellularLocation>
        <location evidence="1">Membrane</location>
        <topology evidence="1">Multi-pass membrane protein</topology>
    </subcellularLocation>
</comment>
<dbReference type="Proteomes" id="UP001363010">
    <property type="component" value="Unassembled WGS sequence"/>
</dbReference>
<dbReference type="PROSITE" id="PS00713">
    <property type="entry name" value="NA_DICARBOXYL_SYMP_1"/>
    <property type="match status" value="1"/>
</dbReference>
<evidence type="ECO:0000256" key="1">
    <source>
        <dbReference type="ARBA" id="ARBA00004141"/>
    </source>
</evidence>
<dbReference type="SUPFAM" id="SSF118215">
    <property type="entry name" value="Proton glutamate symport protein"/>
    <property type="match status" value="1"/>
</dbReference>
<feature type="transmembrane region" description="Helical" evidence="7">
    <location>
        <begin position="9"/>
        <end position="28"/>
    </location>
</feature>
<feature type="transmembrane region" description="Helical" evidence="7">
    <location>
        <begin position="182"/>
        <end position="207"/>
    </location>
</feature>
<keyword evidence="3 7" id="KW-0812">Transmembrane</keyword>
<keyword evidence="6 7" id="KW-0472">Membrane</keyword>
<dbReference type="PANTHER" id="PTHR42865:SF1">
    <property type="entry name" value="AEROBIC C4-DICARBOXYLATE TRANSPORT PROTEIN"/>
    <property type="match status" value="1"/>
</dbReference>
<sequence>MNIKKLLKLLYVQVLIGLVLGITVGHYWPEFGAALKPLGDGFVKLVKMMIAPVVFCTIVTGITSLGDSKEIGKTLLKAMGLFYALTIVALITGLVAVFVLQPGAGMHIDPKNLDASVATSFAKQIHIHGFTDFMLHIIPNAFFGAFAEGEVLPVLLLAVLCGFGLTRIGAAAKPVLDGIDGFSHMLFAAFSIIMRLAPIGAFGAMAFTVGRYGIKSIGSLGLLIGTFYVACIFFVVVVLGVLARLHGFKLWQLLRYIREELLVVLGTSSSEPVLPRLLLKLERLGCKKGVVGLVLPTGYSFNLDGTAIYLTLASMFIAQACDIHLSWGQIAAMLGIMLLTSKGAAGVTGSGFVALVATLTVMPELPVAGVALIVGVDRFMSEARALTSTISNAVACIVVSKWENACDHEVLTRELSTNYANTEHELEVGDGQPAAVGGHGMAH</sequence>
<reference evidence="8 9" key="1">
    <citation type="submission" date="2024-03" db="EMBL/GenBank/DDBJ databases">
        <title>Novel species of the genus Variovorax.</title>
        <authorList>
            <person name="Liu Q."/>
            <person name="Xin Y.-H."/>
        </authorList>
    </citation>
    <scope>NUCLEOTIDE SEQUENCE [LARGE SCALE GENOMIC DNA]</scope>
    <source>
        <strain evidence="8 9">KACC 18501</strain>
    </source>
</reference>
<organism evidence="8 9">
    <name type="scientific">Variovorax humicola</name>
    <dbReference type="NCBI Taxonomy" id="1769758"/>
    <lineage>
        <taxon>Bacteria</taxon>
        <taxon>Pseudomonadati</taxon>
        <taxon>Pseudomonadota</taxon>
        <taxon>Betaproteobacteria</taxon>
        <taxon>Burkholderiales</taxon>
        <taxon>Comamonadaceae</taxon>
        <taxon>Variovorax</taxon>
    </lineage>
</organism>
<keyword evidence="4" id="KW-0769">Symport</keyword>
<dbReference type="PRINTS" id="PR00173">
    <property type="entry name" value="EDTRNSPORT"/>
</dbReference>
<dbReference type="InterPro" id="IPR036458">
    <property type="entry name" value="Na:dicarbo_symporter_sf"/>
</dbReference>
<feature type="transmembrane region" description="Helical" evidence="7">
    <location>
        <begin position="325"/>
        <end position="345"/>
    </location>
</feature>
<dbReference type="Gene3D" id="1.10.3860.10">
    <property type="entry name" value="Sodium:dicarboxylate symporter"/>
    <property type="match status" value="1"/>
</dbReference>
<dbReference type="Pfam" id="PF00375">
    <property type="entry name" value="SDF"/>
    <property type="match status" value="1"/>
</dbReference>
<keyword evidence="9" id="KW-1185">Reference proteome</keyword>
<dbReference type="EMBL" id="JBBKZV010000005">
    <property type="protein sequence ID" value="MEJ8822719.1"/>
    <property type="molecule type" value="Genomic_DNA"/>
</dbReference>
<evidence type="ECO:0000256" key="6">
    <source>
        <dbReference type="ARBA" id="ARBA00023136"/>
    </source>
</evidence>
<feature type="transmembrane region" description="Helical" evidence="7">
    <location>
        <begin position="78"/>
        <end position="100"/>
    </location>
</feature>
<proteinExistence type="predicted"/>
<keyword evidence="5 7" id="KW-1133">Transmembrane helix</keyword>
<dbReference type="InterPro" id="IPR018107">
    <property type="entry name" value="Na-dicarboxylate_symporter_CS"/>
</dbReference>
<feature type="transmembrane region" description="Helical" evidence="7">
    <location>
        <begin position="299"/>
        <end position="318"/>
    </location>
</feature>
<accession>A0ABU8VY11</accession>
<dbReference type="PROSITE" id="PS00714">
    <property type="entry name" value="NA_DICARBOXYL_SYMP_2"/>
    <property type="match status" value="1"/>
</dbReference>
<evidence type="ECO:0000256" key="2">
    <source>
        <dbReference type="ARBA" id="ARBA00022448"/>
    </source>
</evidence>
<keyword evidence="2" id="KW-0813">Transport</keyword>